<evidence type="ECO:0000313" key="2">
    <source>
        <dbReference type="Proteomes" id="UP000318995"/>
    </source>
</evidence>
<organism evidence="1 2">
    <name type="scientific">Botrimarina hoheduenensis</name>
    <dbReference type="NCBI Taxonomy" id="2528000"/>
    <lineage>
        <taxon>Bacteria</taxon>
        <taxon>Pseudomonadati</taxon>
        <taxon>Planctomycetota</taxon>
        <taxon>Planctomycetia</taxon>
        <taxon>Pirellulales</taxon>
        <taxon>Lacipirellulaceae</taxon>
        <taxon>Botrimarina</taxon>
    </lineage>
</organism>
<name>A0A5C5VQD0_9BACT</name>
<dbReference type="Proteomes" id="UP000318995">
    <property type="component" value="Unassembled WGS sequence"/>
</dbReference>
<keyword evidence="2" id="KW-1185">Reference proteome</keyword>
<reference evidence="1 2" key="1">
    <citation type="submission" date="2019-02" db="EMBL/GenBank/DDBJ databases">
        <title>Deep-cultivation of Planctomycetes and their phenomic and genomic characterization uncovers novel biology.</title>
        <authorList>
            <person name="Wiegand S."/>
            <person name="Jogler M."/>
            <person name="Boedeker C."/>
            <person name="Pinto D."/>
            <person name="Vollmers J."/>
            <person name="Rivas-Marin E."/>
            <person name="Kohn T."/>
            <person name="Peeters S.H."/>
            <person name="Heuer A."/>
            <person name="Rast P."/>
            <person name="Oberbeckmann S."/>
            <person name="Bunk B."/>
            <person name="Jeske O."/>
            <person name="Meyerdierks A."/>
            <person name="Storesund J.E."/>
            <person name="Kallscheuer N."/>
            <person name="Luecker S."/>
            <person name="Lage O.M."/>
            <person name="Pohl T."/>
            <person name="Merkel B.J."/>
            <person name="Hornburger P."/>
            <person name="Mueller R.-W."/>
            <person name="Bruemmer F."/>
            <person name="Labrenz M."/>
            <person name="Spormann A.M."/>
            <person name="Op Den Camp H."/>
            <person name="Overmann J."/>
            <person name="Amann R."/>
            <person name="Jetten M.S.M."/>
            <person name="Mascher T."/>
            <person name="Medema M.H."/>
            <person name="Devos D.P."/>
            <person name="Kaster A.-K."/>
            <person name="Ovreas L."/>
            <person name="Rohde M."/>
            <person name="Galperin M.Y."/>
            <person name="Jogler C."/>
        </authorList>
    </citation>
    <scope>NUCLEOTIDE SEQUENCE [LARGE SCALE GENOMIC DNA]</scope>
    <source>
        <strain evidence="1 2">Pla111</strain>
    </source>
</reference>
<dbReference type="RefSeq" id="WP_146575573.1">
    <property type="nucleotide sequence ID" value="NZ_SJPH01000012.1"/>
</dbReference>
<sequence>MSTKTSTAATLAKTLSPEDVRRGDYVAVLSVEYEWLNGNACSDSPYQEIILRACFRPRDPEPPLRVIDVCLPFVFVQPPQGLGHTIDIRSVRLARLDRNYARRVVRTLSKRRGKKQRPGT</sequence>
<comment type="caution">
    <text evidence="1">The sequence shown here is derived from an EMBL/GenBank/DDBJ whole genome shotgun (WGS) entry which is preliminary data.</text>
</comment>
<accession>A0A5C5VQD0</accession>
<protein>
    <submittedName>
        <fullName evidence="1">Uncharacterized protein</fullName>
    </submittedName>
</protein>
<dbReference type="AlphaFoldDB" id="A0A5C5VQD0"/>
<evidence type="ECO:0000313" key="1">
    <source>
        <dbReference type="EMBL" id="TWT40253.1"/>
    </source>
</evidence>
<dbReference type="OrthoDB" id="285613at2"/>
<gene>
    <name evidence="1" type="ORF">Pla111_33850</name>
</gene>
<dbReference type="EMBL" id="SJPH01000012">
    <property type="protein sequence ID" value="TWT40253.1"/>
    <property type="molecule type" value="Genomic_DNA"/>
</dbReference>
<proteinExistence type="predicted"/>